<organism evidence="10 11">
    <name type="scientific">Sporosarcina siberiensis</name>
    <dbReference type="NCBI Taxonomy" id="1365606"/>
    <lineage>
        <taxon>Bacteria</taxon>
        <taxon>Bacillati</taxon>
        <taxon>Bacillota</taxon>
        <taxon>Bacilli</taxon>
        <taxon>Bacillales</taxon>
        <taxon>Caryophanaceae</taxon>
        <taxon>Sporosarcina</taxon>
    </lineage>
</organism>
<dbReference type="InterPro" id="IPR057336">
    <property type="entry name" value="GerAC_N"/>
</dbReference>
<dbReference type="InterPro" id="IPR008844">
    <property type="entry name" value="Spore_GerAC-like"/>
</dbReference>
<dbReference type="PANTHER" id="PTHR35789">
    <property type="entry name" value="SPORE GERMINATION PROTEIN B3"/>
    <property type="match status" value="1"/>
</dbReference>
<dbReference type="InterPro" id="IPR046953">
    <property type="entry name" value="Spore_GerAC-like_C"/>
</dbReference>
<keyword evidence="11" id="KW-1185">Reference proteome</keyword>
<evidence type="ECO:0000259" key="9">
    <source>
        <dbReference type="Pfam" id="PF25198"/>
    </source>
</evidence>
<feature type="domain" description="Spore germination GerAC-like C-terminal" evidence="8">
    <location>
        <begin position="224"/>
        <end position="370"/>
    </location>
</feature>
<keyword evidence="4" id="KW-0732">Signal</keyword>
<evidence type="ECO:0000256" key="5">
    <source>
        <dbReference type="ARBA" id="ARBA00023136"/>
    </source>
</evidence>
<sequence length="373" mass="42148">MSSRFNKGKIFTSTIILLFCTLLSGCAFKDIDKRTFIVGIGIDPSEKEDKKFKVTLKIALPIGSIKQSTSPSYTYLSHDGDSISEAIRIIETHVDKALEFGQTKIIAIHEDLLINDYQSFMDYFIRRGDIQLVAWVGAASPTAEEILKVEPSTEVASSIALFNIFDGNGTDSPFITTTPLFEFRRNYFTKGIDAVIPLLETNEEQSELIVNKSVILKKNSPPFKLSPTETLYFNSLFHHSSGYSFKVKEEDFIMLLNVQKMKMKYKIHTEEGKTPLVNININVVGTVLESSKPLSISKLDEYNKTTAKVMKKTTEDLLKKAQEEDLDPFGFGLRYRATRINDKNTISDWEAIYPDLEFKVVFKVDLQSIGAIQ</sequence>
<dbReference type="Pfam" id="PF05504">
    <property type="entry name" value="Spore_GerAC"/>
    <property type="match status" value="1"/>
</dbReference>
<evidence type="ECO:0000256" key="1">
    <source>
        <dbReference type="ARBA" id="ARBA00004635"/>
    </source>
</evidence>
<dbReference type="PANTHER" id="PTHR35789:SF1">
    <property type="entry name" value="SPORE GERMINATION PROTEIN B3"/>
    <property type="match status" value="1"/>
</dbReference>
<dbReference type="Gene3D" id="3.30.300.210">
    <property type="entry name" value="Nutrient germinant receptor protein C, domain 3"/>
    <property type="match status" value="1"/>
</dbReference>
<dbReference type="RefSeq" id="WP_381536473.1">
    <property type="nucleotide sequence ID" value="NZ_JBHUGI010000015.1"/>
</dbReference>
<keyword evidence="6" id="KW-0564">Palmitate</keyword>
<evidence type="ECO:0000259" key="8">
    <source>
        <dbReference type="Pfam" id="PF05504"/>
    </source>
</evidence>
<dbReference type="Pfam" id="PF25198">
    <property type="entry name" value="Spore_GerAC_N"/>
    <property type="match status" value="1"/>
</dbReference>
<keyword evidence="5" id="KW-0472">Membrane</keyword>
<protein>
    <submittedName>
        <fullName evidence="10">Ger(X)C family spore germination protein</fullName>
    </submittedName>
</protein>
<accession>A0ABW4SEJ9</accession>
<comment type="similarity">
    <text evidence="2">Belongs to the GerABKC lipoprotein family.</text>
</comment>
<evidence type="ECO:0000256" key="3">
    <source>
        <dbReference type="ARBA" id="ARBA00022544"/>
    </source>
</evidence>
<feature type="domain" description="Spore germination protein N-terminal" evidence="9">
    <location>
        <begin position="29"/>
        <end position="200"/>
    </location>
</feature>
<evidence type="ECO:0000256" key="6">
    <source>
        <dbReference type="ARBA" id="ARBA00023139"/>
    </source>
</evidence>
<dbReference type="Proteomes" id="UP001597218">
    <property type="component" value="Unassembled WGS sequence"/>
</dbReference>
<dbReference type="EMBL" id="JBHUGI010000015">
    <property type="protein sequence ID" value="MFD1927744.1"/>
    <property type="molecule type" value="Genomic_DNA"/>
</dbReference>
<evidence type="ECO:0000313" key="10">
    <source>
        <dbReference type="EMBL" id="MFD1927744.1"/>
    </source>
</evidence>
<keyword evidence="3" id="KW-0309">Germination</keyword>
<dbReference type="InterPro" id="IPR038501">
    <property type="entry name" value="Spore_GerAC_C_sf"/>
</dbReference>
<comment type="subcellular location">
    <subcellularLocation>
        <location evidence="1">Membrane</location>
        <topology evidence="1">Lipid-anchor</topology>
    </subcellularLocation>
</comment>
<evidence type="ECO:0000256" key="2">
    <source>
        <dbReference type="ARBA" id="ARBA00007886"/>
    </source>
</evidence>
<evidence type="ECO:0000256" key="4">
    <source>
        <dbReference type="ARBA" id="ARBA00022729"/>
    </source>
</evidence>
<dbReference type="PROSITE" id="PS51257">
    <property type="entry name" value="PROKAR_LIPOPROTEIN"/>
    <property type="match status" value="1"/>
</dbReference>
<dbReference type="Gene3D" id="6.20.190.10">
    <property type="entry name" value="Nutrient germinant receptor protein C, domain 1"/>
    <property type="match status" value="1"/>
</dbReference>
<evidence type="ECO:0000256" key="7">
    <source>
        <dbReference type="ARBA" id="ARBA00023288"/>
    </source>
</evidence>
<reference evidence="11" key="1">
    <citation type="journal article" date="2019" name="Int. J. Syst. Evol. Microbiol.">
        <title>The Global Catalogue of Microorganisms (GCM) 10K type strain sequencing project: providing services to taxonomists for standard genome sequencing and annotation.</title>
        <authorList>
            <consortium name="The Broad Institute Genomics Platform"/>
            <consortium name="The Broad Institute Genome Sequencing Center for Infectious Disease"/>
            <person name="Wu L."/>
            <person name="Ma J."/>
        </authorList>
    </citation>
    <scope>NUCLEOTIDE SEQUENCE [LARGE SCALE GENOMIC DNA]</scope>
    <source>
        <strain evidence="11">CGMCC 4.7177</strain>
    </source>
</reference>
<name>A0ABW4SEJ9_9BACL</name>
<comment type="caution">
    <text evidence="10">The sequence shown here is derived from an EMBL/GenBank/DDBJ whole genome shotgun (WGS) entry which is preliminary data.</text>
</comment>
<proteinExistence type="inferred from homology"/>
<dbReference type="NCBIfam" id="TIGR02887">
    <property type="entry name" value="spore_ger_x_C"/>
    <property type="match status" value="1"/>
</dbReference>
<gene>
    <name evidence="10" type="ORF">ACFSFY_06675</name>
</gene>
<keyword evidence="7" id="KW-0449">Lipoprotein</keyword>
<evidence type="ECO:0000313" key="11">
    <source>
        <dbReference type="Proteomes" id="UP001597218"/>
    </source>
</evidence>